<dbReference type="Proteomes" id="UP000183832">
    <property type="component" value="Unassembled WGS sequence"/>
</dbReference>
<dbReference type="EMBL" id="CVRI01000020">
    <property type="protein sequence ID" value="CRK90754.1"/>
    <property type="molecule type" value="Genomic_DNA"/>
</dbReference>
<sequence>MKTFELKTSLQVKLRRKQKFAYLLETSNGLLKNSFMTSGKSKSTLAPLFTINTSFPRVFSCLLAAVVVVDR</sequence>
<proteinExistence type="predicted"/>
<protein>
    <submittedName>
        <fullName evidence="1">CLUMA_CG004446, isoform A</fullName>
    </submittedName>
</protein>
<organism evidence="1 2">
    <name type="scientific">Clunio marinus</name>
    <dbReference type="NCBI Taxonomy" id="568069"/>
    <lineage>
        <taxon>Eukaryota</taxon>
        <taxon>Metazoa</taxon>
        <taxon>Ecdysozoa</taxon>
        <taxon>Arthropoda</taxon>
        <taxon>Hexapoda</taxon>
        <taxon>Insecta</taxon>
        <taxon>Pterygota</taxon>
        <taxon>Neoptera</taxon>
        <taxon>Endopterygota</taxon>
        <taxon>Diptera</taxon>
        <taxon>Nematocera</taxon>
        <taxon>Chironomoidea</taxon>
        <taxon>Chironomidae</taxon>
        <taxon>Clunio</taxon>
    </lineage>
</organism>
<dbReference type="AlphaFoldDB" id="A0A1J1HT69"/>
<evidence type="ECO:0000313" key="2">
    <source>
        <dbReference type="Proteomes" id="UP000183832"/>
    </source>
</evidence>
<reference evidence="1 2" key="1">
    <citation type="submission" date="2015-04" db="EMBL/GenBank/DDBJ databases">
        <authorList>
            <person name="Syromyatnikov M.Y."/>
            <person name="Popov V.N."/>
        </authorList>
    </citation>
    <scope>NUCLEOTIDE SEQUENCE [LARGE SCALE GENOMIC DNA]</scope>
</reference>
<keyword evidence="2" id="KW-1185">Reference proteome</keyword>
<gene>
    <name evidence="1" type="ORF">CLUMA_CG004446</name>
</gene>
<evidence type="ECO:0000313" key="1">
    <source>
        <dbReference type="EMBL" id="CRK90754.1"/>
    </source>
</evidence>
<name>A0A1J1HT69_9DIPT</name>
<accession>A0A1J1HT69</accession>